<dbReference type="PANTHER" id="PTHR43649:SF12">
    <property type="entry name" value="DIACETYLCHITOBIOSE BINDING PROTEIN DASA"/>
    <property type="match status" value="1"/>
</dbReference>
<evidence type="ECO:0000313" key="4">
    <source>
        <dbReference type="Proteomes" id="UP000192342"/>
    </source>
</evidence>
<evidence type="ECO:0000313" key="3">
    <source>
        <dbReference type="EMBL" id="ORE87232.1"/>
    </source>
</evidence>
<reference evidence="3 4" key="1">
    <citation type="submission" date="2013-04" db="EMBL/GenBank/DDBJ databases">
        <title>Oceanococcus atlanticus 22II-S10r2 Genome Sequencing.</title>
        <authorList>
            <person name="Lai Q."/>
            <person name="Li G."/>
            <person name="Shao Z."/>
        </authorList>
    </citation>
    <scope>NUCLEOTIDE SEQUENCE [LARGE SCALE GENOMIC DNA]</scope>
    <source>
        <strain evidence="3 4">22II-S10r2</strain>
    </source>
</reference>
<protein>
    <submittedName>
        <fullName evidence="3">Putative sugar ABC transporter sugar-binding protein</fullName>
    </submittedName>
</protein>
<keyword evidence="4" id="KW-1185">Reference proteome</keyword>
<name>A0A1Y1SFB2_9GAMM</name>
<dbReference type="Pfam" id="PF01547">
    <property type="entry name" value="SBP_bac_1"/>
    <property type="match status" value="1"/>
</dbReference>
<comment type="subcellular location">
    <subcellularLocation>
        <location evidence="1">Periplasm</location>
    </subcellularLocation>
</comment>
<dbReference type="InterPro" id="IPR050490">
    <property type="entry name" value="Bact_solute-bd_prot1"/>
</dbReference>
<dbReference type="SUPFAM" id="SSF53850">
    <property type="entry name" value="Periplasmic binding protein-like II"/>
    <property type="match status" value="1"/>
</dbReference>
<gene>
    <name evidence="3" type="ORF">ATO7_09332</name>
</gene>
<evidence type="ECO:0000256" key="1">
    <source>
        <dbReference type="ARBA" id="ARBA00004418"/>
    </source>
</evidence>
<dbReference type="PANTHER" id="PTHR43649">
    <property type="entry name" value="ARABINOSE-BINDING PROTEIN-RELATED"/>
    <property type="match status" value="1"/>
</dbReference>
<evidence type="ECO:0000256" key="2">
    <source>
        <dbReference type="ARBA" id="ARBA00008520"/>
    </source>
</evidence>
<dbReference type="OrthoDB" id="5897001at2"/>
<dbReference type="CDD" id="cd13585">
    <property type="entry name" value="PBP2_TMBP_like"/>
    <property type="match status" value="1"/>
</dbReference>
<dbReference type="Proteomes" id="UP000192342">
    <property type="component" value="Unassembled WGS sequence"/>
</dbReference>
<dbReference type="InterPro" id="IPR006059">
    <property type="entry name" value="SBP"/>
</dbReference>
<dbReference type="RefSeq" id="WP_158523138.1">
    <property type="nucleotide sequence ID" value="NZ_AQQV01000002.1"/>
</dbReference>
<dbReference type="GO" id="GO:0042597">
    <property type="term" value="C:periplasmic space"/>
    <property type="evidence" value="ECO:0007669"/>
    <property type="project" value="UniProtKB-SubCell"/>
</dbReference>
<sequence>MRLIMLLSLILLGCTSPDGDTPTRQQIRLQLVADPVEVSAYRDLIAAFEAQNPDIEVSLRTIGRQREHVTQLATAFAGGGPPDLFLINYRRYGQFLGKNLLQPLGPAVAAQGAFEPEDFYPAALEAFQYQGAQLCLPQNISTQVVYYNRALFQRYGVEEPADDWNWKAFHDAARALTRDTDGDRQPDVFGLDFDPDLVHMAPFVWQAGGRIVDRLEQPRALMLRDYKALIGLMYPKRLRTEVGVMPPLAQRRALGPEARFIQGGLGMIIQSRRYATALRSVEGLDWDVAPLPRNKQAATLLHADAYCLSRASTQHDAAARFVAYALSEAGQRRLTASGRIVPVRRSVAQSEAFLDPDLPPSRAQVFLDNIAIVRRLPVTPYWYELENRSKPIIEEWMFESMANAGAEAQMGLHDGNRLVTLIDDAVGDLFPPATP</sequence>
<dbReference type="AlphaFoldDB" id="A0A1Y1SFB2"/>
<dbReference type="Gene3D" id="3.40.190.10">
    <property type="entry name" value="Periplasmic binding protein-like II"/>
    <property type="match status" value="1"/>
</dbReference>
<comment type="similarity">
    <text evidence="2">Belongs to the bacterial solute-binding protein 1 family.</text>
</comment>
<dbReference type="STRING" id="1317117.ATO7_09332"/>
<organism evidence="3 4">
    <name type="scientific">Oceanococcus atlanticus</name>
    <dbReference type="NCBI Taxonomy" id="1317117"/>
    <lineage>
        <taxon>Bacteria</taxon>
        <taxon>Pseudomonadati</taxon>
        <taxon>Pseudomonadota</taxon>
        <taxon>Gammaproteobacteria</taxon>
        <taxon>Chromatiales</taxon>
        <taxon>Oceanococcaceae</taxon>
        <taxon>Oceanococcus</taxon>
    </lineage>
</organism>
<dbReference type="EMBL" id="AQQV01000002">
    <property type="protein sequence ID" value="ORE87232.1"/>
    <property type="molecule type" value="Genomic_DNA"/>
</dbReference>
<accession>A0A1Y1SFB2</accession>
<proteinExistence type="inferred from homology"/>
<comment type="caution">
    <text evidence="3">The sequence shown here is derived from an EMBL/GenBank/DDBJ whole genome shotgun (WGS) entry which is preliminary data.</text>
</comment>